<keyword evidence="2" id="KW-1185">Reference proteome</keyword>
<gene>
    <name evidence="1" type="ORF">scyTo_0025662</name>
</gene>
<accession>A0A401QHW1</accession>
<dbReference type="Proteomes" id="UP000288216">
    <property type="component" value="Unassembled WGS sequence"/>
</dbReference>
<proteinExistence type="predicted"/>
<evidence type="ECO:0000313" key="2">
    <source>
        <dbReference type="Proteomes" id="UP000288216"/>
    </source>
</evidence>
<dbReference type="EMBL" id="BFAA01114927">
    <property type="protein sequence ID" value="GCB84936.1"/>
    <property type="molecule type" value="Genomic_DNA"/>
</dbReference>
<name>A0A401QHW1_SCYTO</name>
<organism evidence="1 2">
    <name type="scientific">Scyliorhinus torazame</name>
    <name type="common">Cloudy catshark</name>
    <name type="synonym">Catulus torazame</name>
    <dbReference type="NCBI Taxonomy" id="75743"/>
    <lineage>
        <taxon>Eukaryota</taxon>
        <taxon>Metazoa</taxon>
        <taxon>Chordata</taxon>
        <taxon>Craniata</taxon>
        <taxon>Vertebrata</taxon>
        <taxon>Chondrichthyes</taxon>
        <taxon>Elasmobranchii</taxon>
        <taxon>Galeomorphii</taxon>
        <taxon>Galeoidea</taxon>
        <taxon>Carcharhiniformes</taxon>
        <taxon>Scyliorhinidae</taxon>
        <taxon>Scyliorhinus</taxon>
    </lineage>
</organism>
<reference evidence="1 2" key="1">
    <citation type="journal article" date="2018" name="Nat. Ecol. Evol.">
        <title>Shark genomes provide insights into elasmobranch evolution and the origin of vertebrates.</title>
        <authorList>
            <person name="Hara Y"/>
            <person name="Yamaguchi K"/>
            <person name="Onimaru K"/>
            <person name="Kadota M"/>
            <person name="Koyanagi M"/>
            <person name="Keeley SD"/>
            <person name="Tatsumi K"/>
            <person name="Tanaka K"/>
            <person name="Motone F"/>
            <person name="Kageyama Y"/>
            <person name="Nozu R"/>
            <person name="Adachi N"/>
            <person name="Nishimura O"/>
            <person name="Nakagawa R"/>
            <person name="Tanegashima C"/>
            <person name="Kiyatake I"/>
            <person name="Matsumoto R"/>
            <person name="Murakumo K"/>
            <person name="Nishida K"/>
            <person name="Terakita A"/>
            <person name="Kuratani S"/>
            <person name="Sato K"/>
            <person name="Hyodo S Kuraku.S."/>
        </authorList>
    </citation>
    <scope>NUCLEOTIDE SEQUENCE [LARGE SCALE GENOMIC DNA]</scope>
</reference>
<feature type="non-terminal residue" evidence="1">
    <location>
        <position position="57"/>
    </location>
</feature>
<sequence>MVTKTEIMSPLLSEPLYHSVDSYQKLEDVMMTGTLVTASTDQPFYGEALEQFEHLSA</sequence>
<comment type="caution">
    <text evidence="1">The sequence shown here is derived from an EMBL/GenBank/DDBJ whole genome shotgun (WGS) entry which is preliminary data.</text>
</comment>
<protein>
    <submittedName>
        <fullName evidence="1">Uncharacterized protein</fullName>
    </submittedName>
</protein>
<evidence type="ECO:0000313" key="1">
    <source>
        <dbReference type="EMBL" id="GCB84936.1"/>
    </source>
</evidence>
<dbReference type="AlphaFoldDB" id="A0A401QHW1"/>